<dbReference type="HOGENOM" id="CLU_2709689_0_0_1"/>
<dbReference type="InParanoid" id="M1CLA5"/>
<dbReference type="PaxDb" id="4113-PGSC0003DMT400069877"/>
<reference evidence="2" key="1">
    <citation type="journal article" date="2011" name="Nature">
        <title>Genome sequence and analysis of the tuber crop potato.</title>
        <authorList>
            <consortium name="The Potato Genome Sequencing Consortium"/>
        </authorList>
    </citation>
    <scope>NUCLEOTIDE SEQUENCE [LARGE SCALE GENOMIC DNA]</scope>
    <source>
        <strain evidence="2">cv. DM1-3 516 R44</strain>
    </source>
</reference>
<protein>
    <submittedName>
        <fullName evidence="1">Adenosine diphosphatase</fullName>
    </submittedName>
</protein>
<dbReference type="AlphaFoldDB" id="M1CLA5"/>
<accession>M1CLA5</accession>
<dbReference type="Proteomes" id="UP000011115">
    <property type="component" value="Unassembled WGS sequence"/>
</dbReference>
<sequence>MRSSRDWDLLLWRRCWLLCGDQKEPVVLLSYCICPKLPDEKLCATLLDDEYKEDSASWIPLPPKQCTVSNGLC</sequence>
<evidence type="ECO:0000313" key="2">
    <source>
        <dbReference type="Proteomes" id="UP000011115"/>
    </source>
</evidence>
<organism evidence="1 2">
    <name type="scientific">Solanum tuberosum</name>
    <name type="common">Potato</name>
    <dbReference type="NCBI Taxonomy" id="4113"/>
    <lineage>
        <taxon>Eukaryota</taxon>
        <taxon>Viridiplantae</taxon>
        <taxon>Streptophyta</taxon>
        <taxon>Embryophyta</taxon>
        <taxon>Tracheophyta</taxon>
        <taxon>Spermatophyta</taxon>
        <taxon>Magnoliopsida</taxon>
        <taxon>eudicotyledons</taxon>
        <taxon>Gunneridae</taxon>
        <taxon>Pentapetalae</taxon>
        <taxon>asterids</taxon>
        <taxon>lamiids</taxon>
        <taxon>Solanales</taxon>
        <taxon>Solanaceae</taxon>
        <taxon>Solanoideae</taxon>
        <taxon>Solaneae</taxon>
        <taxon>Solanum</taxon>
    </lineage>
</organism>
<dbReference type="EnsemblPlants" id="PGSC0003DMT400069877">
    <property type="protein sequence ID" value="PGSC0003DMT400069877"/>
    <property type="gene ID" value="PGSC0003DMG401027172"/>
</dbReference>
<dbReference type="Gramene" id="PGSC0003DMT400069877">
    <property type="protein sequence ID" value="PGSC0003DMT400069877"/>
    <property type="gene ID" value="PGSC0003DMG401027172"/>
</dbReference>
<keyword evidence="2" id="KW-1185">Reference proteome</keyword>
<evidence type="ECO:0000313" key="1">
    <source>
        <dbReference type="EnsemblPlants" id="PGSC0003DMT400069877"/>
    </source>
</evidence>
<reference evidence="1" key="2">
    <citation type="submission" date="2015-06" db="UniProtKB">
        <authorList>
            <consortium name="EnsemblPlants"/>
        </authorList>
    </citation>
    <scope>IDENTIFICATION</scope>
    <source>
        <strain evidence="1">DM1-3 516 R44</strain>
    </source>
</reference>
<name>M1CLA5_SOLTU</name>
<proteinExistence type="predicted"/>